<dbReference type="EMBL" id="LN606600">
    <property type="protein sequence ID" value="CEF42422.1"/>
    <property type="molecule type" value="Genomic_DNA"/>
</dbReference>
<keyword evidence="3 5" id="KW-0472">Membrane</keyword>
<dbReference type="PANTHER" id="PTHR11360:SF290">
    <property type="entry name" value="MONOCARBOXYLATE MFS PERMEASE"/>
    <property type="match status" value="1"/>
</dbReference>
<dbReference type="Pfam" id="PF07690">
    <property type="entry name" value="MFS_1"/>
    <property type="match status" value="1"/>
</dbReference>
<dbReference type="PANTHER" id="PTHR11360">
    <property type="entry name" value="MONOCARBOXYLATE TRANSPORTER"/>
    <property type="match status" value="1"/>
</dbReference>
<evidence type="ECO:0000256" key="4">
    <source>
        <dbReference type="SAM" id="MobiDB-lite"/>
    </source>
</evidence>
<feature type="transmembrane region" description="Helical" evidence="5">
    <location>
        <begin position="330"/>
        <end position="352"/>
    </location>
</feature>
<evidence type="ECO:0000259" key="6">
    <source>
        <dbReference type="PROSITE" id="PS50850"/>
    </source>
</evidence>
<protein>
    <submittedName>
        <fullName evidence="7">Major facilitator transporter</fullName>
    </submittedName>
</protein>
<dbReference type="InterPro" id="IPR050327">
    <property type="entry name" value="Proton-linked_MCT"/>
</dbReference>
<feature type="transmembrane region" description="Helical" evidence="5">
    <location>
        <begin position="70"/>
        <end position="90"/>
    </location>
</feature>
<evidence type="ECO:0000256" key="2">
    <source>
        <dbReference type="ARBA" id="ARBA00022989"/>
    </source>
</evidence>
<feature type="transmembrane region" description="Helical" evidence="5">
    <location>
        <begin position="294"/>
        <end position="318"/>
    </location>
</feature>
<dbReference type="PATRIC" id="fig|446692.3.peg.3358"/>
<feature type="transmembrane region" description="Helical" evidence="5">
    <location>
        <begin position="452"/>
        <end position="470"/>
    </location>
</feature>
<keyword evidence="1 5" id="KW-0812">Transmembrane</keyword>
<accession>A0A0U5EZE4</accession>
<feature type="domain" description="Major facilitator superfamily (MFS) profile" evidence="6">
    <location>
        <begin position="70"/>
        <end position="474"/>
    </location>
</feature>
<dbReference type="PROSITE" id="PS50850">
    <property type="entry name" value="MFS"/>
    <property type="match status" value="1"/>
</dbReference>
<feature type="transmembrane region" description="Helical" evidence="5">
    <location>
        <begin position="416"/>
        <end position="440"/>
    </location>
</feature>
<proteinExistence type="predicted"/>
<dbReference type="InterPro" id="IPR036259">
    <property type="entry name" value="MFS_trans_sf"/>
</dbReference>
<feature type="transmembrane region" description="Helical" evidence="5">
    <location>
        <begin position="141"/>
        <end position="159"/>
    </location>
</feature>
<dbReference type="SUPFAM" id="SSF103473">
    <property type="entry name" value="MFS general substrate transporter"/>
    <property type="match status" value="1"/>
</dbReference>
<keyword evidence="8" id="KW-1185">Reference proteome</keyword>
<feature type="transmembrane region" description="Helical" evidence="5">
    <location>
        <begin position="384"/>
        <end position="404"/>
    </location>
</feature>
<dbReference type="AlphaFoldDB" id="A0A0U5EZE4"/>
<dbReference type="GO" id="GO:0022857">
    <property type="term" value="F:transmembrane transporter activity"/>
    <property type="evidence" value="ECO:0007669"/>
    <property type="project" value="InterPro"/>
</dbReference>
<feature type="transmembrane region" description="Helical" evidence="5">
    <location>
        <begin position="359"/>
        <end position="378"/>
    </location>
</feature>
<dbReference type="Proteomes" id="UP000056109">
    <property type="component" value="Chromosome I"/>
</dbReference>
<name>A0A0U5EZE4_9PROT</name>
<evidence type="ECO:0000313" key="7">
    <source>
        <dbReference type="EMBL" id="CEF42422.1"/>
    </source>
</evidence>
<feature type="transmembrane region" description="Helical" evidence="5">
    <location>
        <begin position="200"/>
        <end position="221"/>
    </location>
</feature>
<dbReference type="InterPro" id="IPR020846">
    <property type="entry name" value="MFS_dom"/>
</dbReference>
<organism evidence="7 8">
    <name type="scientific">Acetobacter senegalensis</name>
    <dbReference type="NCBI Taxonomy" id="446692"/>
    <lineage>
        <taxon>Bacteria</taxon>
        <taxon>Pseudomonadati</taxon>
        <taxon>Pseudomonadota</taxon>
        <taxon>Alphaproteobacteria</taxon>
        <taxon>Acetobacterales</taxon>
        <taxon>Acetobacteraceae</taxon>
        <taxon>Acetobacter</taxon>
    </lineage>
</organism>
<sequence length="480" mass="51704">MRNRNGSRGRSTGFTGFKAEETRPLRETTFPNSQLDDVPDRPPRSGQRNLPVSHMKLAIPRNMRTQRPHVFVLVVGLTFLSLLVSAGVRATPGVLMMPLQDALGWSRSSISLSAAVGIFLYGLVGPFSAALMQKFGIRRMLIGALLLIGLSTLMSLGMTQPWQFFLTWGVLTGFGTGAVAMVLGATVVNRWFVARRGTIMGLLAASTATGSLLFLPGLAALAHHFGWQAPVMAVAATTLILVPLVALFLPEHPADRGLVPHGAEPDHESLRYTDQNPLRTAITALLAATRKRDFWFLFATFFVCGFTTNGLIGTHFIAICADHGIGEVPAAGYLAMMGMFDLVGTTLSGWLTDRLDARWLLFSYYGLRGLSLIALPFIDFSPESLMIFGIFYGLDWIATVPPTLRLSNMAFGERSAPIVFGWIVFGHQIGAACAASLAGILRQAQGSYQDMLVLAGTAGVVAAFLAASIGKGRALQKTMN</sequence>
<dbReference type="InterPro" id="IPR011701">
    <property type="entry name" value="MFS"/>
</dbReference>
<dbReference type="Gene3D" id="1.20.1250.20">
    <property type="entry name" value="MFS general substrate transporter like domains"/>
    <property type="match status" value="2"/>
</dbReference>
<feature type="transmembrane region" description="Helical" evidence="5">
    <location>
        <begin position="227"/>
        <end position="249"/>
    </location>
</feature>
<dbReference type="KEGG" id="asz:ASN_3179"/>
<dbReference type="CDD" id="cd17355">
    <property type="entry name" value="MFS_YcxA_like"/>
    <property type="match status" value="1"/>
</dbReference>
<feature type="transmembrane region" description="Helical" evidence="5">
    <location>
        <begin position="110"/>
        <end position="129"/>
    </location>
</feature>
<evidence type="ECO:0000256" key="5">
    <source>
        <dbReference type="SAM" id="Phobius"/>
    </source>
</evidence>
<keyword evidence="2 5" id="KW-1133">Transmembrane helix</keyword>
<evidence type="ECO:0000313" key="8">
    <source>
        <dbReference type="Proteomes" id="UP000056109"/>
    </source>
</evidence>
<feature type="region of interest" description="Disordered" evidence="4">
    <location>
        <begin position="1"/>
        <end position="51"/>
    </location>
</feature>
<evidence type="ECO:0000256" key="1">
    <source>
        <dbReference type="ARBA" id="ARBA00022692"/>
    </source>
</evidence>
<evidence type="ECO:0000256" key="3">
    <source>
        <dbReference type="ARBA" id="ARBA00023136"/>
    </source>
</evidence>
<gene>
    <name evidence="7" type="ORF">ASN_3179</name>
</gene>
<reference evidence="8" key="1">
    <citation type="submission" date="2014-09" db="EMBL/GenBank/DDBJ databases">
        <authorList>
            <person name="Illeghems K.G."/>
        </authorList>
    </citation>
    <scope>NUCLEOTIDE SEQUENCE [LARGE SCALE GENOMIC DNA]</scope>
    <source>
        <strain evidence="8">108B</strain>
    </source>
</reference>
<feature type="compositionally biased region" description="Low complexity" evidence="4">
    <location>
        <begin position="8"/>
        <end position="17"/>
    </location>
</feature>
<feature type="transmembrane region" description="Helical" evidence="5">
    <location>
        <begin position="165"/>
        <end position="188"/>
    </location>
</feature>